<comment type="caution">
    <text evidence="1">The sequence shown here is derived from an EMBL/GenBank/DDBJ whole genome shotgun (WGS) entry which is preliminary data.</text>
</comment>
<gene>
    <name evidence="1" type="ORF">IAA97_04255</name>
</gene>
<proteinExistence type="predicted"/>
<evidence type="ECO:0000313" key="2">
    <source>
        <dbReference type="Proteomes" id="UP000823615"/>
    </source>
</evidence>
<accession>A0A9D9E001</accession>
<evidence type="ECO:0000313" key="1">
    <source>
        <dbReference type="EMBL" id="MBO8436170.1"/>
    </source>
</evidence>
<name>A0A9D9E001_9SPIO</name>
<dbReference type="AlphaFoldDB" id="A0A9D9E001"/>
<dbReference type="EMBL" id="JADIMT010000053">
    <property type="protein sequence ID" value="MBO8436170.1"/>
    <property type="molecule type" value="Genomic_DNA"/>
</dbReference>
<reference evidence="1" key="1">
    <citation type="submission" date="2020-10" db="EMBL/GenBank/DDBJ databases">
        <authorList>
            <person name="Gilroy R."/>
        </authorList>
    </citation>
    <scope>NUCLEOTIDE SEQUENCE</scope>
    <source>
        <strain evidence="1">7293</strain>
    </source>
</reference>
<sequence length="48" mass="5507">MADLISGIIDTCNGTENRHFQWFARLLRNHFGGIIAHAFLTHLARWKG</sequence>
<reference evidence="1" key="2">
    <citation type="journal article" date="2021" name="PeerJ">
        <title>Extensive microbial diversity within the chicken gut microbiome revealed by metagenomics and culture.</title>
        <authorList>
            <person name="Gilroy R."/>
            <person name="Ravi A."/>
            <person name="Getino M."/>
            <person name="Pursley I."/>
            <person name="Horton D.L."/>
            <person name="Alikhan N.F."/>
            <person name="Baker D."/>
            <person name="Gharbi K."/>
            <person name="Hall N."/>
            <person name="Watson M."/>
            <person name="Adriaenssens E.M."/>
            <person name="Foster-Nyarko E."/>
            <person name="Jarju S."/>
            <person name="Secka A."/>
            <person name="Antonio M."/>
            <person name="Oren A."/>
            <person name="Chaudhuri R.R."/>
            <person name="La Ragione R."/>
            <person name="Hildebrand F."/>
            <person name="Pallen M.J."/>
        </authorList>
    </citation>
    <scope>NUCLEOTIDE SEQUENCE</scope>
    <source>
        <strain evidence="1">7293</strain>
    </source>
</reference>
<organism evidence="1 2">
    <name type="scientific">Candidatus Ornithospirochaeta stercoripullorum</name>
    <dbReference type="NCBI Taxonomy" id="2840899"/>
    <lineage>
        <taxon>Bacteria</taxon>
        <taxon>Pseudomonadati</taxon>
        <taxon>Spirochaetota</taxon>
        <taxon>Spirochaetia</taxon>
        <taxon>Spirochaetales</taxon>
        <taxon>Spirochaetaceae</taxon>
        <taxon>Spirochaetaceae incertae sedis</taxon>
        <taxon>Candidatus Ornithospirochaeta</taxon>
    </lineage>
</organism>
<dbReference type="Proteomes" id="UP000823615">
    <property type="component" value="Unassembled WGS sequence"/>
</dbReference>
<protein>
    <submittedName>
        <fullName evidence="1">Uncharacterized protein</fullName>
    </submittedName>
</protein>